<dbReference type="PANTHER" id="PTHR43201:SF5">
    <property type="entry name" value="MEDIUM-CHAIN ACYL-COA LIGASE ACSF2, MITOCHONDRIAL"/>
    <property type="match status" value="1"/>
</dbReference>
<dbReference type="PANTHER" id="PTHR43201">
    <property type="entry name" value="ACYL-COA SYNTHETASE"/>
    <property type="match status" value="1"/>
</dbReference>
<dbReference type="STRING" id="525367.HMPREF0556_10635"/>
<dbReference type="GO" id="GO:0031956">
    <property type="term" value="F:medium-chain fatty acid-CoA ligase activity"/>
    <property type="evidence" value="ECO:0007669"/>
    <property type="project" value="TreeGrafter"/>
</dbReference>
<keyword evidence="5" id="KW-1185">Reference proteome</keyword>
<evidence type="ECO:0000256" key="2">
    <source>
        <dbReference type="ARBA" id="ARBA00022598"/>
    </source>
</evidence>
<dbReference type="Gene3D" id="3.40.50.12780">
    <property type="entry name" value="N-terminal domain of ligase-like"/>
    <property type="match status" value="1"/>
</dbReference>
<dbReference type="InterPro" id="IPR045851">
    <property type="entry name" value="AMP-bd_C_sf"/>
</dbReference>
<name>D7UWM4_LISGR</name>
<keyword evidence="2" id="KW-0436">Ligase</keyword>
<dbReference type="InterPro" id="IPR042099">
    <property type="entry name" value="ANL_N_sf"/>
</dbReference>
<evidence type="ECO:0000313" key="4">
    <source>
        <dbReference type="EMBL" id="EFI84082.1"/>
    </source>
</evidence>
<dbReference type="eggNOG" id="COG0318">
    <property type="taxonomic scope" value="Bacteria"/>
</dbReference>
<accession>D7UWM4</accession>
<dbReference type="EMBL" id="ACCR02000003">
    <property type="protein sequence ID" value="EFI84082.1"/>
    <property type="molecule type" value="Genomic_DNA"/>
</dbReference>
<dbReference type="HOGENOM" id="CLU_000022_59_0_9"/>
<protein>
    <submittedName>
        <fullName evidence="4">AMP-binding enzyme</fullName>
    </submittedName>
</protein>
<dbReference type="InterPro" id="IPR000873">
    <property type="entry name" value="AMP-dep_synth/lig_dom"/>
</dbReference>
<dbReference type="AlphaFoldDB" id="D7UWM4"/>
<evidence type="ECO:0000313" key="5">
    <source>
        <dbReference type="Proteomes" id="UP000010119"/>
    </source>
</evidence>
<organism evidence="4 5">
    <name type="scientific">Listeria grayi DSM 20601</name>
    <dbReference type="NCBI Taxonomy" id="525367"/>
    <lineage>
        <taxon>Bacteria</taxon>
        <taxon>Bacillati</taxon>
        <taxon>Bacillota</taxon>
        <taxon>Bacilli</taxon>
        <taxon>Bacillales</taxon>
        <taxon>Listeriaceae</taxon>
        <taxon>Listeria</taxon>
    </lineage>
</organism>
<dbReference type="RefSeq" id="WP_003757546.1">
    <property type="nucleotide sequence ID" value="NZ_GL538353.1"/>
</dbReference>
<dbReference type="SUPFAM" id="SSF56801">
    <property type="entry name" value="Acetyl-CoA synthetase-like"/>
    <property type="match status" value="1"/>
</dbReference>
<sequence length="433" mass="49467">MRVDNWHALAENNAIEWNNGSCVTYGELSVAIEQRKHQLSQMEELFFIIPMGRKLETIIDLFAVIGLNKIFIPVEENVSEQKLRQLAQHFPAIVVLTDNDICFHGKAAYTKLPNDTLFIAFTSGTTGEEKGFIRNHASWVASFARFRTVKQFAGERVACLSPLNYTLGLYTLLETFYLGKTFLLEAVSFPELLEQQKSPLEICGVPSIFRLAFQKKAFYSDQQFLFNLGGESFDPYLNEQFQKNYPNSSVLTYYGASETSFIAYQFRSGAMDKEAILFPDVDVHIKNPDENGIGEINITSPMTFSGYYEYGKINPATELVSTGDLGYLDRSLVYLGRKDDQINRGGEKVFAQQVKEQLMGHPEVKDVRVSKKEDRVFGEKILVDVVWKETAQSLEELNRYLQEKTIRKIRIDELYNVEAIELSHSGKAKRRER</sequence>
<dbReference type="Proteomes" id="UP000010119">
    <property type="component" value="Unassembled WGS sequence"/>
</dbReference>
<reference evidence="4" key="1">
    <citation type="submission" date="2010-06" db="EMBL/GenBank/DDBJ databases">
        <authorList>
            <person name="Muzny D."/>
            <person name="Qin X."/>
            <person name="Buhay C."/>
            <person name="Dugan-Rocha S."/>
            <person name="Ding Y."/>
            <person name="Chen G."/>
            <person name="Hawes A."/>
            <person name="Holder M."/>
            <person name="Jhangiani S."/>
            <person name="Johnson A."/>
            <person name="Khan Z."/>
            <person name="Li Z."/>
            <person name="Liu W."/>
            <person name="Liu X."/>
            <person name="Perez L."/>
            <person name="Shen H."/>
            <person name="Wang Q."/>
            <person name="Watt J."/>
            <person name="Xi L."/>
            <person name="Xin Y."/>
            <person name="Zhou J."/>
            <person name="Deng J."/>
            <person name="Jiang H."/>
            <person name="Liu Y."/>
            <person name="Qu J."/>
            <person name="Song X.-Z."/>
            <person name="Zhang L."/>
            <person name="Villasana D."/>
            <person name="Johnson A."/>
            <person name="Liu J."/>
            <person name="Liyanage D."/>
            <person name="Lorensuhewa L."/>
            <person name="Robinson T."/>
            <person name="Song A."/>
            <person name="Song B.-B."/>
            <person name="Dinh H."/>
            <person name="Thornton R."/>
            <person name="Coyle M."/>
            <person name="Francisco L."/>
            <person name="Jackson L."/>
            <person name="Javaid M."/>
            <person name="Korchina V."/>
            <person name="Kovar C."/>
            <person name="Mata R."/>
            <person name="Mathew T."/>
            <person name="Ngo R."/>
            <person name="Nguyen L."/>
            <person name="Nguyen N."/>
            <person name="Okwuonu G."/>
            <person name="Ongeri F."/>
            <person name="Pham C."/>
            <person name="Simmons D."/>
            <person name="Wilczek-Boney K."/>
            <person name="Hale W."/>
            <person name="Jakkamsetti A."/>
            <person name="Pham P."/>
            <person name="Ruth R."/>
            <person name="San Lucas F."/>
            <person name="Warren J."/>
            <person name="Zhang J."/>
            <person name="Zhao Z."/>
            <person name="Zhou C."/>
            <person name="Zhu D."/>
            <person name="Lee S."/>
            <person name="Bess C."/>
            <person name="Blankenburg K."/>
            <person name="Forbes L."/>
            <person name="Fu Q."/>
            <person name="Gubbala S."/>
            <person name="Hirani K."/>
            <person name="Jayaseelan J.C."/>
            <person name="Lara F."/>
            <person name="Munidasa M."/>
            <person name="Palculict T."/>
            <person name="Patil S."/>
            <person name="Pu L.-L."/>
            <person name="Saada N."/>
            <person name="Tang L."/>
            <person name="Weissenberger G."/>
            <person name="Zhu Y."/>
            <person name="Hemphill L."/>
            <person name="Shang Y."/>
            <person name="Youmans B."/>
            <person name="Ayvaz T."/>
            <person name="Ross M."/>
            <person name="Santibanez J."/>
            <person name="Aqrawi P."/>
            <person name="Gross S."/>
            <person name="Joshi V."/>
            <person name="Fowler G."/>
            <person name="Nazareth L."/>
            <person name="Reid J."/>
            <person name="Worley K."/>
            <person name="Petrosino J."/>
            <person name="Highlander S."/>
            <person name="Gibbs R."/>
        </authorList>
    </citation>
    <scope>NUCLEOTIDE SEQUENCE [LARGE SCALE GENOMIC DNA]</scope>
    <source>
        <strain evidence="4">DSM 20601</strain>
    </source>
</reference>
<evidence type="ECO:0000259" key="3">
    <source>
        <dbReference type="Pfam" id="PF00501"/>
    </source>
</evidence>
<dbReference type="GO" id="GO:0006631">
    <property type="term" value="P:fatty acid metabolic process"/>
    <property type="evidence" value="ECO:0007669"/>
    <property type="project" value="TreeGrafter"/>
</dbReference>
<gene>
    <name evidence="4" type="ORF">HMPREF0556_10635</name>
</gene>
<comment type="caution">
    <text evidence="4">The sequence shown here is derived from an EMBL/GenBank/DDBJ whole genome shotgun (WGS) entry which is preliminary data.</text>
</comment>
<comment type="similarity">
    <text evidence="1">Belongs to the ATP-dependent AMP-binding enzyme family.</text>
</comment>
<dbReference type="Gene3D" id="3.30.300.30">
    <property type="match status" value="1"/>
</dbReference>
<feature type="domain" description="AMP-dependent synthetase/ligase" evidence="3">
    <location>
        <begin position="113"/>
        <end position="308"/>
    </location>
</feature>
<dbReference type="Pfam" id="PF00501">
    <property type="entry name" value="AMP-binding"/>
    <property type="match status" value="1"/>
</dbReference>
<proteinExistence type="inferred from homology"/>
<evidence type="ECO:0000256" key="1">
    <source>
        <dbReference type="ARBA" id="ARBA00006432"/>
    </source>
</evidence>